<dbReference type="Proteomes" id="UP000825009">
    <property type="component" value="Chromosome"/>
</dbReference>
<protein>
    <recommendedName>
        <fullName evidence="3">Arylmalonate decarboxylase</fullName>
    </recommendedName>
</protein>
<keyword evidence="2" id="KW-1185">Reference proteome</keyword>
<evidence type="ECO:0000313" key="2">
    <source>
        <dbReference type="Proteomes" id="UP000825009"/>
    </source>
</evidence>
<reference evidence="1 2" key="1">
    <citation type="submission" date="2021-07" db="EMBL/GenBank/DDBJ databases">
        <title>A novel Jannaschia species isolated from marine dinoflagellate Ceratoperidinium margalefii.</title>
        <authorList>
            <person name="Jiang Y."/>
            <person name="Li Z."/>
        </authorList>
    </citation>
    <scope>NUCLEOTIDE SEQUENCE [LARGE SCALE GENOMIC DNA]</scope>
    <source>
        <strain evidence="1 2">J12C1-MA-4</strain>
    </source>
</reference>
<organism evidence="1 2">
    <name type="scientific">Gymnodinialimonas ceratoperidinii</name>
    <dbReference type="NCBI Taxonomy" id="2856823"/>
    <lineage>
        <taxon>Bacteria</taxon>
        <taxon>Pseudomonadati</taxon>
        <taxon>Pseudomonadota</taxon>
        <taxon>Alphaproteobacteria</taxon>
        <taxon>Rhodobacterales</taxon>
        <taxon>Paracoccaceae</taxon>
        <taxon>Gymnodinialimonas</taxon>
    </lineage>
</organism>
<dbReference type="PANTHER" id="PTHR40267:SF1">
    <property type="entry name" value="BLR3294 PROTEIN"/>
    <property type="match status" value="1"/>
</dbReference>
<dbReference type="PANTHER" id="PTHR40267">
    <property type="entry name" value="BLR3294 PROTEIN"/>
    <property type="match status" value="1"/>
</dbReference>
<dbReference type="KEGG" id="gce:KYE46_09565"/>
<proteinExistence type="predicted"/>
<evidence type="ECO:0000313" key="1">
    <source>
        <dbReference type="EMBL" id="QXT38201.1"/>
    </source>
</evidence>
<dbReference type="InterPro" id="IPR026286">
    <property type="entry name" value="MaiA/AMDase"/>
</dbReference>
<dbReference type="RefSeq" id="WP_219000398.1">
    <property type="nucleotide sequence ID" value="NZ_CP079194.1"/>
</dbReference>
<accession>A0A8F6TSK6</accession>
<evidence type="ECO:0008006" key="3">
    <source>
        <dbReference type="Google" id="ProtNLM"/>
    </source>
</evidence>
<name>A0A8F6TSK6_9RHOB</name>
<dbReference type="EMBL" id="CP079194">
    <property type="protein sequence ID" value="QXT38201.1"/>
    <property type="molecule type" value="Genomic_DNA"/>
</dbReference>
<sequence>MPDRYGPKGVLALMIPQQNSNMQPEHEMLRPEGVSNQTYRFDISVQDKVPEAMVSIMGQARGCWPDMVLCANSVEMRNWSLDRQIAYRADLAAALPGVPIVTAGDACVAALKLMGAKRIGLISPMSEEYSESARGFYRAHGFDVPETAWLHVKTSDKIIDVPLDAIHDAFDKVNTDAVDTILHVGGALGIADMIDDLEARLGKPVISSTAVGYWYALRQMGLDMPLTLGGQITRKPLPDDFRDPTRLVA</sequence>
<gene>
    <name evidence="1" type="ORF">KYE46_09565</name>
</gene>
<dbReference type="Pfam" id="PF17645">
    <property type="entry name" value="Amdase"/>
    <property type="match status" value="1"/>
</dbReference>
<dbReference type="AlphaFoldDB" id="A0A8F6TSK6"/>